<comment type="caution">
    <text evidence="1">The sequence shown here is derived from an EMBL/GenBank/DDBJ whole genome shotgun (WGS) entry which is preliminary data.</text>
</comment>
<evidence type="ECO:0000313" key="1">
    <source>
        <dbReference type="EMBL" id="OEJ88868.1"/>
    </source>
</evidence>
<gene>
    <name evidence="1" type="ORF">AWRI3580_g2358</name>
</gene>
<reference evidence="2" key="1">
    <citation type="journal article" date="2016" name="Genome Announc.">
        <title>Genome sequences of three species of Hanseniaspora isolated from spontaneous wine fermentations.</title>
        <authorList>
            <person name="Sternes P.R."/>
            <person name="Lee D."/>
            <person name="Kutyna D.R."/>
            <person name="Borneman A.R."/>
        </authorList>
    </citation>
    <scope>NUCLEOTIDE SEQUENCE [LARGE SCALE GENOMIC DNA]</scope>
    <source>
        <strain evidence="2">AWRI3580</strain>
    </source>
</reference>
<sequence>MNEDKVTMLLEKYEKLRRKPVLVESNSINPTKRTFNDTNAESHKTLPTLKQLKNKDLHHSSKATVNKNILSKYENDESVNGTDNKLQTLGDTIFKNMKQFDDTQYEKSSDWYVNKELERLARQVNK</sequence>
<protein>
    <submittedName>
        <fullName evidence="1">Uncharacterized protein</fullName>
    </submittedName>
</protein>
<keyword evidence="2" id="KW-1185">Reference proteome</keyword>
<accession>A0A1E5RPV6</accession>
<dbReference type="Proteomes" id="UP000095358">
    <property type="component" value="Unassembled WGS sequence"/>
</dbReference>
<organism evidence="1 2">
    <name type="scientific">Hanseniaspora uvarum</name>
    <name type="common">Yeast</name>
    <name type="synonym">Kloeckera apiculata</name>
    <dbReference type="NCBI Taxonomy" id="29833"/>
    <lineage>
        <taxon>Eukaryota</taxon>
        <taxon>Fungi</taxon>
        <taxon>Dikarya</taxon>
        <taxon>Ascomycota</taxon>
        <taxon>Saccharomycotina</taxon>
        <taxon>Saccharomycetes</taxon>
        <taxon>Saccharomycodales</taxon>
        <taxon>Saccharomycodaceae</taxon>
        <taxon>Hanseniaspora</taxon>
    </lineage>
</organism>
<proteinExistence type="predicted"/>
<evidence type="ECO:0000313" key="2">
    <source>
        <dbReference type="Proteomes" id="UP000095358"/>
    </source>
</evidence>
<dbReference type="OrthoDB" id="3972931at2759"/>
<dbReference type="AlphaFoldDB" id="A0A1E5RPV6"/>
<dbReference type="EMBL" id="LPNN01000004">
    <property type="protein sequence ID" value="OEJ88868.1"/>
    <property type="molecule type" value="Genomic_DNA"/>
</dbReference>
<dbReference type="VEuPathDB" id="FungiDB:AWRI3580_g2358"/>
<name>A0A1E5RPV6_HANUV</name>